<reference evidence="1" key="1">
    <citation type="submission" date="2014-05" db="EMBL/GenBank/DDBJ databases">
        <authorList>
            <person name="Chronopoulou M."/>
        </authorList>
    </citation>
    <scope>NUCLEOTIDE SEQUENCE</scope>
    <source>
        <tissue evidence="1">Whole organism</tissue>
    </source>
</reference>
<evidence type="ECO:0000313" key="1">
    <source>
        <dbReference type="EMBL" id="CDW39977.1"/>
    </source>
</evidence>
<protein>
    <submittedName>
        <fullName evidence="1">Uncharacterized protein</fullName>
    </submittedName>
</protein>
<sequence>YNFTSFDIMSTAIELLEFLEENVSALTSAESMDLQSLVSEGNIFQEMQLLDELFENVEYSEYSRTLAPGLQTEHLRSSTHYDMNLPELFLDNGEELESNWYKRVYIRKYIIDPFEDNIKWAHVSHGTL</sequence>
<dbReference type="AlphaFoldDB" id="A0A0K2UQ33"/>
<accession>A0A0K2UQ33</accession>
<proteinExistence type="predicted"/>
<feature type="non-terminal residue" evidence="1">
    <location>
        <position position="1"/>
    </location>
</feature>
<dbReference type="EMBL" id="HACA01022616">
    <property type="protein sequence ID" value="CDW39977.1"/>
    <property type="molecule type" value="Transcribed_RNA"/>
</dbReference>
<name>A0A0K2UQ33_LEPSM</name>
<organism evidence="1">
    <name type="scientific">Lepeophtheirus salmonis</name>
    <name type="common">Salmon louse</name>
    <name type="synonym">Caligus salmonis</name>
    <dbReference type="NCBI Taxonomy" id="72036"/>
    <lineage>
        <taxon>Eukaryota</taxon>
        <taxon>Metazoa</taxon>
        <taxon>Ecdysozoa</taxon>
        <taxon>Arthropoda</taxon>
        <taxon>Crustacea</taxon>
        <taxon>Multicrustacea</taxon>
        <taxon>Hexanauplia</taxon>
        <taxon>Copepoda</taxon>
        <taxon>Siphonostomatoida</taxon>
        <taxon>Caligidae</taxon>
        <taxon>Lepeophtheirus</taxon>
    </lineage>
</organism>